<feature type="domain" description="ABC transporter" evidence="9">
    <location>
        <begin position="399"/>
        <end position="635"/>
    </location>
</feature>
<dbReference type="KEGG" id="strr:EKD16_19710"/>
<name>A0A4P6Q4X7_9ACTN</name>
<dbReference type="EMBL" id="CP036455">
    <property type="protein sequence ID" value="QBI55705.1"/>
    <property type="molecule type" value="Genomic_DNA"/>
</dbReference>
<feature type="compositionally biased region" description="Low complexity" evidence="7">
    <location>
        <begin position="19"/>
        <end position="28"/>
    </location>
</feature>
<dbReference type="Gene3D" id="3.40.50.300">
    <property type="entry name" value="P-loop containing nucleotide triphosphate hydrolases"/>
    <property type="match status" value="1"/>
</dbReference>
<keyword evidence="5 8" id="KW-1133">Transmembrane helix</keyword>
<keyword evidence="6 8" id="KW-0472">Membrane</keyword>
<keyword evidence="12" id="KW-1185">Reference proteome</keyword>
<dbReference type="OrthoDB" id="9806127at2"/>
<protein>
    <submittedName>
        <fullName evidence="11">Multidrug resistance ABC transporter ATP-binding and permease protein</fullName>
    </submittedName>
</protein>
<feature type="transmembrane region" description="Helical" evidence="8">
    <location>
        <begin position="179"/>
        <end position="197"/>
    </location>
</feature>
<evidence type="ECO:0000256" key="4">
    <source>
        <dbReference type="ARBA" id="ARBA00022840"/>
    </source>
</evidence>
<dbReference type="GO" id="GO:0034775">
    <property type="term" value="P:glutathione transmembrane transport"/>
    <property type="evidence" value="ECO:0007669"/>
    <property type="project" value="InterPro"/>
</dbReference>
<comment type="subcellular location">
    <subcellularLocation>
        <location evidence="1">Cell membrane</location>
        <topology evidence="1">Multi-pass membrane protein</topology>
    </subcellularLocation>
</comment>
<dbReference type="PROSITE" id="PS50893">
    <property type="entry name" value="ABC_TRANSPORTER_2"/>
    <property type="match status" value="1"/>
</dbReference>
<dbReference type="Pfam" id="PF00664">
    <property type="entry name" value="ABC_membrane"/>
    <property type="match status" value="1"/>
</dbReference>
<feature type="transmembrane region" description="Helical" evidence="8">
    <location>
        <begin position="306"/>
        <end position="328"/>
    </location>
</feature>
<dbReference type="AlphaFoldDB" id="A0A4P6Q4X7"/>
<dbReference type="InterPro" id="IPR027417">
    <property type="entry name" value="P-loop_NTPase"/>
</dbReference>
<feature type="transmembrane region" description="Helical" evidence="8">
    <location>
        <begin position="93"/>
        <end position="110"/>
    </location>
</feature>
<dbReference type="InterPro" id="IPR039421">
    <property type="entry name" value="Type_1_exporter"/>
</dbReference>
<feature type="region of interest" description="Disordered" evidence="7">
    <location>
        <begin position="362"/>
        <end position="398"/>
    </location>
</feature>
<dbReference type="SUPFAM" id="SSF90123">
    <property type="entry name" value="ABC transporter transmembrane region"/>
    <property type="match status" value="1"/>
</dbReference>
<dbReference type="GO" id="GO:0005524">
    <property type="term" value="F:ATP binding"/>
    <property type="evidence" value="ECO:0007669"/>
    <property type="project" value="UniProtKB-KW"/>
</dbReference>
<sequence length="636" mass="65452">MNSTKASGVPAGEAAAAARDGAADTAAGVPSSAAGDTRPAAPGRDPLWRMIALARPRSTRFVLGVVLGALATGSGVALLSVAAWLIAKAAEHPPITALSVAVVATRALGISRGVTRYLERLVTHDAAFRTLADVRVRVYERLARTEPVRRFRSGDLVSRLVSDTDATQDLLVRGLTPPLAALLTGGATVLFGTVLLVPGGLLLGTGLVLAGVAVPLVAAALGRRPGRRQADARGELSTALVDTLYGAPDLVAYGAMERAVQRVNDADAELTRVARRDAAVLGFGAGAASLITGLTVWGTLLLGVTAVQGGTLSAISLAVLVLTALAAFETVAPLPAVAARLGAIRAGGERLFGILDTPPSVAAPARADRPLPEPAESAGTTGADPDGDDGAAGDGDSGLRVRSLRVRYAPDEPWALNGVDLAVPPGRTVAVVGPSGAGKSTLAAVLLRFRDPDSGTVELHGADITEYAADEVRAAVTGVPQDPHIFASTVRENLRLAAAPDADDERLWEALERARLADEVRAMPEGLGTEVGSHGMRLSGGMRQRLALARALLAAPRVLVLDEPTAHLDPDARDAVVADVLAAAEGYSTLLITHDLAGLDRVDDVYVVAEGEVVQHGTHEELSADEQGWYARALRA</sequence>
<evidence type="ECO:0000259" key="10">
    <source>
        <dbReference type="PROSITE" id="PS50929"/>
    </source>
</evidence>
<evidence type="ECO:0000256" key="8">
    <source>
        <dbReference type="SAM" id="Phobius"/>
    </source>
</evidence>
<gene>
    <name evidence="11" type="primary">lmrA</name>
    <name evidence="11" type="ORF">EKD16_19710</name>
</gene>
<dbReference type="SUPFAM" id="SSF52540">
    <property type="entry name" value="P-loop containing nucleoside triphosphate hydrolases"/>
    <property type="match status" value="1"/>
</dbReference>
<feature type="transmembrane region" description="Helical" evidence="8">
    <location>
        <begin position="203"/>
        <end position="221"/>
    </location>
</feature>
<evidence type="ECO:0000256" key="6">
    <source>
        <dbReference type="ARBA" id="ARBA00023136"/>
    </source>
</evidence>
<keyword evidence="3" id="KW-0547">Nucleotide-binding</keyword>
<dbReference type="InterPro" id="IPR017871">
    <property type="entry name" value="ABC_transporter-like_CS"/>
</dbReference>
<dbReference type="InterPro" id="IPR003439">
    <property type="entry name" value="ABC_transporter-like_ATP-bd"/>
</dbReference>
<dbReference type="GO" id="GO:0045454">
    <property type="term" value="P:cell redox homeostasis"/>
    <property type="evidence" value="ECO:0007669"/>
    <property type="project" value="InterPro"/>
</dbReference>
<evidence type="ECO:0000256" key="3">
    <source>
        <dbReference type="ARBA" id="ARBA00022741"/>
    </source>
</evidence>
<feature type="region of interest" description="Disordered" evidence="7">
    <location>
        <begin position="19"/>
        <end position="41"/>
    </location>
</feature>
<evidence type="ECO:0000259" key="9">
    <source>
        <dbReference type="PROSITE" id="PS50893"/>
    </source>
</evidence>
<dbReference type="Proteomes" id="UP000292235">
    <property type="component" value="Chromosome"/>
</dbReference>
<dbReference type="Pfam" id="PF00005">
    <property type="entry name" value="ABC_tran"/>
    <property type="match status" value="1"/>
</dbReference>
<accession>A0A4P6Q4X7</accession>
<dbReference type="PANTHER" id="PTHR24221:SF654">
    <property type="entry name" value="ATP-BINDING CASSETTE SUB-FAMILY B MEMBER 6"/>
    <property type="match status" value="1"/>
</dbReference>
<dbReference type="InterPro" id="IPR011527">
    <property type="entry name" value="ABC1_TM_dom"/>
</dbReference>
<evidence type="ECO:0000256" key="2">
    <source>
        <dbReference type="ARBA" id="ARBA00022692"/>
    </source>
</evidence>
<dbReference type="InterPro" id="IPR014223">
    <property type="entry name" value="ABC_CydC/D"/>
</dbReference>
<dbReference type="InterPro" id="IPR036640">
    <property type="entry name" value="ABC1_TM_sf"/>
</dbReference>
<dbReference type="InterPro" id="IPR003593">
    <property type="entry name" value="AAA+_ATPase"/>
</dbReference>
<evidence type="ECO:0000256" key="7">
    <source>
        <dbReference type="SAM" id="MobiDB-lite"/>
    </source>
</evidence>
<feature type="transmembrane region" description="Helical" evidence="8">
    <location>
        <begin position="61"/>
        <end position="87"/>
    </location>
</feature>
<dbReference type="GO" id="GO:0016887">
    <property type="term" value="F:ATP hydrolysis activity"/>
    <property type="evidence" value="ECO:0007669"/>
    <property type="project" value="InterPro"/>
</dbReference>
<dbReference type="PROSITE" id="PS50929">
    <property type="entry name" value="ABC_TM1F"/>
    <property type="match status" value="1"/>
</dbReference>
<dbReference type="GO" id="GO:0005886">
    <property type="term" value="C:plasma membrane"/>
    <property type="evidence" value="ECO:0007669"/>
    <property type="project" value="UniProtKB-SubCell"/>
</dbReference>
<dbReference type="PROSITE" id="PS00211">
    <property type="entry name" value="ABC_TRANSPORTER_1"/>
    <property type="match status" value="1"/>
</dbReference>
<dbReference type="Gene3D" id="1.20.1560.10">
    <property type="entry name" value="ABC transporter type 1, transmembrane domain"/>
    <property type="match status" value="1"/>
</dbReference>
<proteinExistence type="predicted"/>
<evidence type="ECO:0000256" key="1">
    <source>
        <dbReference type="ARBA" id="ARBA00004651"/>
    </source>
</evidence>
<dbReference type="GO" id="GO:0034040">
    <property type="term" value="F:ATPase-coupled lipid transmembrane transporter activity"/>
    <property type="evidence" value="ECO:0007669"/>
    <property type="project" value="TreeGrafter"/>
</dbReference>
<evidence type="ECO:0000313" key="11">
    <source>
        <dbReference type="EMBL" id="QBI55705.1"/>
    </source>
</evidence>
<feature type="domain" description="ABC transmembrane type-1" evidence="10">
    <location>
        <begin position="62"/>
        <end position="343"/>
    </location>
</feature>
<dbReference type="SMART" id="SM00382">
    <property type="entry name" value="AAA"/>
    <property type="match status" value="1"/>
</dbReference>
<dbReference type="NCBIfam" id="TIGR02868">
    <property type="entry name" value="CydC"/>
    <property type="match status" value="1"/>
</dbReference>
<dbReference type="GO" id="GO:0140359">
    <property type="term" value="F:ABC-type transporter activity"/>
    <property type="evidence" value="ECO:0007669"/>
    <property type="project" value="InterPro"/>
</dbReference>
<feature type="transmembrane region" description="Helical" evidence="8">
    <location>
        <begin position="278"/>
        <end position="300"/>
    </location>
</feature>
<evidence type="ECO:0000256" key="5">
    <source>
        <dbReference type="ARBA" id="ARBA00022989"/>
    </source>
</evidence>
<evidence type="ECO:0000313" key="12">
    <source>
        <dbReference type="Proteomes" id="UP000292235"/>
    </source>
</evidence>
<organism evidence="11 12">
    <name type="scientific">Streptomonospora litoralis</name>
    <dbReference type="NCBI Taxonomy" id="2498135"/>
    <lineage>
        <taxon>Bacteria</taxon>
        <taxon>Bacillati</taxon>
        <taxon>Actinomycetota</taxon>
        <taxon>Actinomycetes</taxon>
        <taxon>Streptosporangiales</taxon>
        <taxon>Nocardiopsidaceae</taxon>
        <taxon>Streptomonospora</taxon>
    </lineage>
</organism>
<dbReference type="PANTHER" id="PTHR24221">
    <property type="entry name" value="ATP-BINDING CASSETTE SUB-FAMILY B"/>
    <property type="match status" value="1"/>
</dbReference>
<reference evidence="11 12" key="1">
    <citation type="submission" date="2019-02" db="EMBL/GenBank/DDBJ databases">
        <authorList>
            <person name="Khodamoradi S."/>
            <person name="Hahnke R.L."/>
            <person name="Kaempfer P."/>
            <person name="Schumann P."/>
            <person name="Rohde M."/>
            <person name="Steinert M."/>
            <person name="Luzhetskyy A."/>
            <person name="Wink J."/>
            <person name="Ruckert C."/>
        </authorList>
    </citation>
    <scope>NUCLEOTIDE SEQUENCE [LARGE SCALE GENOMIC DNA]</scope>
    <source>
        <strain evidence="11 12">M2</strain>
    </source>
</reference>
<keyword evidence="4 11" id="KW-0067">ATP-binding</keyword>
<keyword evidence="2 8" id="KW-0812">Transmembrane</keyword>